<dbReference type="GO" id="GO:0015940">
    <property type="term" value="P:pantothenate biosynthetic process"/>
    <property type="evidence" value="ECO:0007669"/>
    <property type="project" value="UniProtKB-UniPathway"/>
</dbReference>
<dbReference type="EC" id="1.1.1.169" evidence="3 10"/>
<dbReference type="UniPathway" id="UPA00028">
    <property type="reaction ID" value="UER00004"/>
</dbReference>
<keyword evidence="7 10" id="KW-0560">Oxidoreductase</keyword>
<name>A0A545UDU2_9GAMM</name>
<dbReference type="SUPFAM" id="SSF51735">
    <property type="entry name" value="NAD(P)-binding Rossmann-fold domains"/>
    <property type="match status" value="1"/>
</dbReference>
<protein>
    <recommendedName>
        <fullName evidence="4 10">2-dehydropantoate 2-reductase</fullName>
        <ecNumber evidence="3 10">1.1.1.169</ecNumber>
    </recommendedName>
    <alternativeName>
        <fullName evidence="8 10">Ketopantoate reductase</fullName>
    </alternativeName>
</protein>
<keyword evidence="14" id="KW-1185">Reference proteome</keyword>
<dbReference type="AlphaFoldDB" id="A0A545UDU2"/>
<sequence>MWAKSGLDVTLLARGSHLDAIQTSGLTVKSIYGDSQVKIKAISDPEKMGEIDLVFFATKSWQLEEAIKSVAPHVSSTAMVMGIQNGVESADELAARFPASNVLGATCRIVSYIEAPGVIHHMGVPPTISFGELKGNLSDRVLQLQPQLNLGESLTVEASANIQSDIWQKFIFFAPVSGVGSVTRSPVGEFRKIPETRRLLQAAIEEVHTLSIAQKIPLPIDSVTNTLKFIDSMPVDMTSSMQRDFEDGRLSELEYLSGAVCKMGKRFGVETPANSFIYAALRPQEDKVRARY</sequence>
<evidence type="ECO:0000256" key="8">
    <source>
        <dbReference type="ARBA" id="ARBA00032024"/>
    </source>
</evidence>
<evidence type="ECO:0000256" key="6">
    <source>
        <dbReference type="ARBA" id="ARBA00022857"/>
    </source>
</evidence>
<evidence type="ECO:0000313" key="14">
    <source>
        <dbReference type="Proteomes" id="UP000315439"/>
    </source>
</evidence>
<proteinExistence type="inferred from homology"/>
<feature type="domain" description="Ketopantoate reductase C-terminal" evidence="12">
    <location>
        <begin position="161"/>
        <end position="283"/>
    </location>
</feature>
<dbReference type="InterPro" id="IPR013328">
    <property type="entry name" value="6PGD_dom2"/>
</dbReference>
<evidence type="ECO:0000256" key="3">
    <source>
        <dbReference type="ARBA" id="ARBA00013014"/>
    </source>
</evidence>
<dbReference type="InterPro" id="IPR036291">
    <property type="entry name" value="NAD(P)-bd_dom_sf"/>
</dbReference>
<comment type="catalytic activity">
    <reaction evidence="9 10">
        <text>(R)-pantoate + NADP(+) = 2-dehydropantoate + NADPH + H(+)</text>
        <dbReference type="Rhea" id="RHEA:16233"/>
        <dbReference type="ChEBI" id="CHEBI:11561"/>
        <dbReference type="ChEBI" id="CHEBI:15378"/>
        <dbReference type="ChEBI" id="CHEBI:15980"/>
        <dbReference type="ChEBI" id="CHEBI:57783"/>
        <dbReference type="ChEBI" id="CHEBI:58349"/>
        <dbReference type="EC" id="1.1.1.169"/>
    </reaction>
</comment>
<dbReference type="PANTHER" id="PTHR21708:SF26">
    <property type="entry name" value="2-DEHYDROPANTOATE 2-REDUCTASE"/>
    <property type="match status" value="1"/>
</dbReference>
<dbReference type="SUPFAM" id="SSF48179">
    <property type="entry name" value="6-phosphogluconate dehydrogenase C-terminal domain-like"/>
    <property type="match status" value="1"/>
</dbReference>
<dbReference type="PANTHER" id="PTHR21708">
    <property type="entry name" value="PROBABLE 2-DEHYDROPANTOATE 2-REDUCTASE"/>
    <property type="match status" value="1"/>
</dbReference>
<accession>A0A545UDU2</accession>
<dbReference type="InterPro" id="IPR008927">
    <property type="entry name" value="6-PGluconate_DH-like_C_sf"/>
</dbReference>
<reference evidence="13 14" key="1">
    <citation type="submission" date="2019-07" db="EMBL/GenBank/DDBJ databases">
        <title>Draft genome for Aliikangiella sp. M105.</title>
        <authorList>
            <person name="Wang G."/>
        </authorList>
    </citation>
    <scope>NUCLEOTIDE SEQUENCE [LARGE SCALE GENOMIC DNA]</scope>
    <source>
        <strain evidence="13 14">M105</strain>
    </source>
</reference>
<comment type="function">
    <text evidence="10">Catalyzes the NADPH-dependent reduction of ketopantoate into pantoic acid.</text>
</comment>
<organism evidence="13 14">
    <name type="scientific">Aliikangiella coralliicola</name>
    <dbReference type="NCBI Taxonomy" id="2592383"/>
    <lineage>
        <taxon>Bacteria</taxon>
        <taxon>Pseudomonadati</taxon>
        <taxon>Pseudomonadota</taxon>
        <taxon>Gammaproteobacteria</taxon>
        <taxon>Oceanospirillales</taxon>
        <taxon>Pleioneaceae</taxon>
        <taxon>Aliikangiella</taxon>
    </lineage>
</organism>
<evidence type="ECO:0000259" key="11">
    <source>
        <dbReference type="Pfam" id="PF02558"/>
    </source>
</evidence>
<dbReference type="Gene3D" id="1.10.1040.10">
    <property type="entry name" value="N-(1-d-carboxylethyl)-l-norvaline Dehydrogenase, domain 2"/>
    <property type="match status" value="1"/>
</dbReference>
<dbReference type="Gene3D" id="3.40.50.720">
    <property type="entry name" value="NAD(P)-binding Rossmann-like Domain"/>
    <property type="match status" value="1"/>
</dbReference>
<dbReference type="InterPro" id="IPR051402">
    <property type="entry name" value="KPR-Related"/>
</dbReference>
<comment type="similarity">
    <text evidence="2 10">Belongs to the ketopantoate reductase family.</text>
</comment>
<dbReference type="OrthoDB" id="6530772at2"/>
<dbReference type="GO" id="GO:0005737">
    <property type="term" value="C:cytoplasm"/>
    <property type="evidence" value="ECO:0007669"/>
    <property type="project" value="TreeGrafter"/>
</dbReference>
<evidence type="ECO:0000313" key="13">
    <source>
        <dbReference type="EMBL" id="TQV87640.1"/>
    </source>
</evidence>
<feature type="domain" description="Ketopantoate reductase N-terminal" evidence="11">
    <location>
        <begin position="3"/>
        <end position="134"/>
    </location>
</feature>
<dbReference type="InterPro" id="IPR003710">
    <property type="entry name" value="ApbA"/>
</dbReference>
<keyword evidence="6 10" id="KW-0521">NADP</keyword>
<evidence type="ECO:0000256" key="4">
    <source>
        <dbReference type="ARBA" id="ARBA00019465"/>
    </source>
</evidence>
<dbReference type="InterPro" id="IPR013332">
    <property type="entry name" value="KPR_N"/>
</dbReference>
<evidence type="ECO:0000256" key="5">
    <source>
        <dbReference type="ARBA" id="ARBA00022655"/>
    </source>
</evidence>
<dbReference type="InterPro" id="IPR013752">
    <property type="entry name" value="KPA_reductase"/>
</dbReference>
<evidence type="ECO:0000256" key="1">
    <source>
        <dbReference type="ARBA" id="ARBA00004994"/>
    </source>
</evidence>
<evidence type="ECO:0000256" key="10">
    <source>
        <dbReference type="RuleBase" id="RU362068"/>
    </source>
</evidence>
<evidence type="ECO:0000256" key="9">
    <source>
        <dbReference type="ARBA" id="ARBA00048793"/>
    </source>
</evidence>
<dbReference type="NCBIfam" id="TIGR00745">
    <property type="entry name" value="apbA_panE"/>
    <property type="match status" value="1"/>
</dbReference>
<dbReference type="GO" id="GO:0008677">
    <property type="term" value="F:2-dehydropantoate 2-reductase activity"/>
    <property type="evidence" value="ECO:0007669"/>
    <property type="project" value="UniProtKB-EC"/>
</dbReference>
<evidence type="ECO:0000256" key="2">
    <source>
        <dbReference type="ARBA" id="ARBA00007870"/>
    </source>
</evidence>
<evidence type="ECO:0000256" key="7">
    <source>
        <dbReference type="ARBA" id="ARBA00023002"/>
    </source>
</evidence>
<keyword evidence="5 10" id="KW-0566">Pantothenate biosynthesis</keyword>
<dbReference type="FunFam" id="1.10.1040.10:FF:000017">
    <property type="entry name" value="2-dehydropantoate 2-reductase"/>
    <property type="match status" value="1"/>
</dbReference>
<dbReference type="EMBL" id="VIKS01000007">
    <property type="protein sequence ID" value="TQV87640.1"/>
    <property type="molecule type" value="Genomic_DNA"/>
</dbReference>
<comment type="caution">
    <text evidence="13">The sequence shown here is derived from an EMBL/GenBank/DDBJ whole genome shotgun (WGS) entry which is preliminary data.</text>
</comment>
<dbReference type="Pfam" id="PF08546">
    <property type="entry name" value="ApbA_C"/>
    <property type="match status" value="1"/>
</dbReference>
<gene>
    <name evidence="13" type="ORF">FLL46_12290</name>
</gene>
<dbReference type="Proteomes" id="UP000315439">
    <property type="component" value="Unassembled WGS sequence"/>
</dbReference>
<evidence type="ECO:0000259" key="12">
    <source>
        <dbReference type="Pfam" id="PF08546"/>
    </source>
</evidence>
<dbReference type="Pfam" id="PF02558">
    <property type="entry name" value="ApbA"/>
    <property type="match status" value="1"/>
</dbReference>
<comment type="pathway">
    <text evidence="1 10">Cofactor biosynthesis; (R)-pantothenate biosynthesis; (R)-pantoate from 3-methyl-2-oxobutanoate: step 2/2.</text>
</comment>